<dbReference type="PANTHER" id="PTHR45953:SF1">
    <property type="entry name" value="IDURONATE 2-SULFATASE"/>
    <property type="match status" value="1"/>
</dbReference>
<accession>A0A318KUE6</accession>
<evidence type="ECO:0000259" key="3">
    <source>
        <dbReference type="Pfam" id="PF00884"/>
    </source>
</evidence>
<dbReference type="SUPFAM" id="SSF53649">
    <property type="entry name" value="Alkaline phosphatase-like"/>
    <property type="match status" value="1"/>
</dbReference>
<dbReference type="RefSeq" id="WP_022936440.1">
    <property type="nucleotide sequence ID" value="NZ_CABKRQ010000001.1"/>
</dbReference>
<name>A0A318KUE6_9FIRM</name>
<dbReference type="PANTHER" id="PTHR45953">
    <property type="entry name" value="IDURONATE 2-SULFATASE"/>
    <property type="match status" value="1"/>
</dbReference>
<keyword evidence="2" id="KW-0378">Hydrolase</keyword>
<dbReference type="OrthoDB" id="9762324at2"/>
<evidence type="ECO:0000256" key="2">
    <source>
        <dbReference type="ARBA" id="ARBA00022801"/>
    </source>
</evidence>
<dbReference type="Gene3D" id="3.40.720.10">
    <property type="entry name" value="Alkaline Phosphatase, subunit A"/>
    <property type="match status" value="1"/>
</dbReference>
<organism evidence="4 5">
    <name type="scientific">Dielma fastidiosa</name>
    <dbReference type="NCBI Taxonomy" id="1034346"/>
    <lineage>
        <taxon>Bacteria</taxon>
        <taxon>Bacillati</taxon>
        <taxon>Bacillota</taxon>
        <taxon>Erysipelotrichia</taxon>
        <taxon>Erysipelotrichales</taxon>
        <taxon>Erysipelotrichaceae</taxon>
        <taxon>Dielma</taxon>
    </lineage>
</organism>
<dbReference type="GO" id="GO:0005737">
    <property type="term" value="C:cytoplasm"/>
    <property type="evidence" value="ECO:0007669"/>
    <property type="project" value="TreeGrafter"/>
</dbReference>
<evidence type="ECO:0000313" key="4">
    <source>
        <dbReference type="EMBL" id="PXX81524.1"/>
    </source>
</evidence>
<dbReference type="EMBL" id="QJKH01000001">
    <property type="protein sequence ID" value="PXX81524.1"/>
    <property type="molecule type" value="Genomic_DNA"/>
</dbReference>
<gene>
    <name evidence="4" type="ORF">DES51_101133</name>
</gene>
<dbReference type="Pfam" id="PF00884">
    <property type="entry name" value="Sulfatase"/>
    <property type="match status" value="1"/>
</dbReference>
<evidence type="ECO:0000313" key="5">
    <source>
        <dbReference type="Proteomes" id="UP000247612"/>
    </source>
</evidence>
<evidence type="ECO:0000256" key="1">
    <source>
        <dbReference type="ARBA" id="ARBA00022723"/>
    </source>
</evidence>
<dbReference type="InterPro" id="IPR017850">
    <property type="entry name" value="Alkaline_phosphatase_core_sf"/>
</dbReference>
<dbReference type="STRING" id="1034346.GCA_000313565_00132"/>
<keyword evidence="1" id="KW-0479">Metal-binding</keyword>
<feature type="domain" description="Sulfatase N-terminal" evidence="3">
    <location>
        <begin position="4"/>
        <end position="331"/>
    </location>
</feature>
<dbReference type="InterPro" id="IPR000917">
    <property type="entry name" value="Sulfatase_N"/>
</dbReference>
<comment type="caution">
    <text evidence="4">The sequence shown here is derived from an EMBL/GenBank/DDBJ whole genome shotgun (WGS) entry which is preliminary data.</text>
</comment>
<sequence length="486" mass="56232">MKAVLVMFDTLSRRYLSTYGNDWVLTPNFKRLEEHCVVFDQFYCGSLPCMPARRELHTGRYNFLHRGWGPIEPFDVSSIEMMKAKGIYTHIVTDHSHYWEDGGATYLTRYSSWEGFRGQEGDRWMPALNKDELKIPKLAAASKVSDSLYHNYANRLQQSEEAEMSSVKTMQAGLSFLDHYHDQDNWFLQIESFDPHEPFVVPQRFLDQVKDTYKGDYFDWPAYKQVSETEAECDHLVKRYAALIAMCDEYLGKVLDAFDRYDLWQDTMLIVNTDHGFLMGEHNWWGKNVQPQYLEIAHLPFYLHVPKLAPKRTDLLAQTIDIAPTLLDYFGCEIPASMQGKSLINALSAQCEIREAGLYGTYGGHVNVITKDTLYMRASNEANQPLYMYTLMPTSMRGFLPKRCLSQAELYKGFKFLDDLPVLKLPGGTFVNSYVYGNLLFDIKNDYNQCHPIKNEELEQHMIELLKKGLAESEADEAQYIRLGLK</sequence>
<proteinExistence type="predicted"/>
<reference evidence="4 5" key="1">
    <citation type="submission" date="2018-05" db="EMBL/GenBank/DDBJ databases">
        <title>Genomic Encyclopedia of Type Strains, Phase IV (KMG-IV): sequencing the most valuable type-strain genomes for metagenomic binning, comparative biology and taxonomic classification.</title>
        <authorList>
            <person name="Goeker M."/>
        </authorList>
    </citation>
    <scope>NUCLEOTIDE SEQUENCE [LARGE SCALE GENOMIC DNA]</scope>
    <source>
        <strain evidence="4 5">JC118</strain>
    </source>
</reference>
<dbReference type="Proteomes" id="UP000247612">
    <property type="component" value="Unassembled WGS sequence"/>
</dbReference>
<dbReference type="AlphaFoldDB" id="A0A318KUE6"/>
<keyword evidence="5" id="KW-1185">Reference proteome</keyword>
<protein>
    <submittedName>
        <fullName evidence="4">Arylsulfatase A-like enzyme</fullName>
    </submittedName>
</protein>
<dbReference type="CDD" id="cd16148">
    <property type="entry name" value="sulfatase_like"/>
    <property type="match status" value="1"/>
</dbReference>
<dbReference type="GO" id="GO:0008484">
    <property type="term" value="F:sulfuric ester hydrolase activity"/>
    <property type="evidence" value="ECO:0007669"/>
    <property type="project" value="TreeGrafter"/>
</dbReference>
<dbReference type="GO" id="GO:0046872">
    <property type="term" value="F:metal ion binding"/>
    <property type="evidence" value="ECO:0007669"/>
    <property type="project" value="UniProtKB-KW"/>
</dbReference>